<dbReference type="KEGG" id="nan:AArc1_0938"/>
<evidence type="ECO:0000256" key="1">
    <source>
        <dbReference type="SAM" id="Phobius"/>
    </source>
</evidence>
<accession>A0A346PCN4</accession>
<dbReference type="EMBL" id="CP024047">
    <property type="protein sequence ID" value="AXR77279.1"/>
    <property type="molecule type" value="Genomic_DNA"/>
</dbReference>
<keyword evidence="1" id="KW-1133">Transmembrane helix</keyword>
<reference evidence="4" key="2">
    <citation type="submission" date="2018-02" db="EMBL/GenBank/DDBJ databases">
        <title>Phenotypic and genomic properties of facultatively anaerobic sulfur-reducing natronoarchaea from hypersaline soda lakes.</title>
        <authorList>
            <person name="Sorokin D.Y."/>
            <person name="Kublanov I.V."/>
            <person name="Roman P."/>
            <person name="Sinninghe Damste J.S."/>
            <person name="Golyshin P.N."/>
            <person name="Rojo D."/>
            <person name="Ciordia S."/>
            <person name="Mena M.D.C."/>
            <person name="Ferrer M."/>
            <person name="Messina E."/>
            <person name="Smedile F."/>
            <person name="La Spada G."/>
            <person name="La Cono V."/>
            <person name="Yakimov M.M."/>
        </authorList>
    </citation>
    <scope>NUCLEOTIDE SEQUENCE [LARGE SCALE GENOMIC DNA]</scope>
    <source>
        <strain evidence="4">AArc-Mg</strain>
    </source>
</reference>
<dbReference type="GeneID" id="42486300"/>
<keyword evidence="1" id="KW-0472">Membrane</keyword>
<evidence type="ECO:0000313" key="4">
    <source>
        <dbReference type="Proteomes" id="UP000258613"/>
    </source>
</evidence>
<proteinExistence type="predicted"/>
<sequence>MDRSRSLMLAGGFGLLAGLWALSFYEPDAGIWTFAAGVSVFGLGSLLAGVAQRVGVY</sequence>
<reference evidence="3" key="3">
    <citation type="journal article" date="2019" name="Int. J. Syst. Evol. Microbiol.">
        <title>Natronolimnobius sulfurireducens sp. nov. and Halalkaliarchaeum desulfuricum gen. nov., sp. nov., the first sulfur-respiring alkaliphilic haloarchaea from hypersaline alkaline lakes.</title>
        <authorList>
            <person name="Sorokin D.Y."/>
            <person name="Yakimov M."/>
            <person name="Messina E."/>
            <person name="Merkel A.Y."/>
            <person name="Bale N.J."/>
            <person name="Sinninghe Damste J.S."/>
        </authorList>
    </citation>
    <scope>NUCLEOTIDE SEQUENCE</scope>
    <source>
        <strain evidence="3">AArc-Mg</strain>
        <strain evidence="2">AArc1</strain>
    </source>
</reference>
<evidence type="ECO:0000313" key="2">
    <source>
        <dbReference type="EMBL" id="AXR77279.1"/>
    </source>
</evidence>
<evidence type="ECO:0000313" key="3">
    <source>
        <dbReference type="EMBL" id="AXR82758.1"/>
    </source>
</evidence>
<dbReference type="KEGG" id="nag:AArcMg_2768"/>
<protein>
    <submittedName>
        <fullName evidence="3">Uncharacterized protein</fullName>
    </submittedName>
</protein>
<feature type="transmembrane region" description="Helical" evidence="1">
    <location>
        <begin position="7"/>
        <end position="25"/>
    </location>
</feature>
<organism evidence="3 4">
    <name type="scientific">Natrarchaeobaculum sulfurireducens</name>
    <dbReference type="NCBI Taxonomy" id="2044521"/>
    <lineage>
        <taxon>Archaea</taxon>
        <taxon>Methanobacteriati</taxon>
        <taxon>Methanobacteriota</taxon>
        <taxon>Stenosarchaea group</taxon>
        <taxon>Halobacteria</taxon>
        <taxon>Halobacteriales</taxon>
        <taxon>Natrialbaceae</taxon>
        <taxon>Natrarchaeobaculum</taxon>
    </lineage>
</organism>
<accession>A0A346PTB3</accession>
<dbReference type="Proteomes" id="UP000258707">
    <property type="component" value="Chromosome"/>
</dbReference>
<evidence type="ECO:0000313" key="5">
    <source>
        <dbReference type="Proteomes" id="UP000258707"/>
    </source>
</evidence>
<keyword evidence="4" id="KW-1185">Reference proteome</keyword>
<gene>
    <name evidence="2" type="ORF">AArc1_0938</name>
    <name evidence="3" type="ORF">AArcMg_2768</name>
</gene>
<reference evidence="5" key="1">
    <citation type="submission" date="2017-10" db="EMBL/GenBank/DDBJ databases">
        <title>Phenotypic and genomic properties of facultatively anaerobic sulfur-reducing natronoarchaea from hypersaline soda lakes.</title>
        <authorList>
            <person name="Sorokin D.Y."/>
            <person name="Kublanov I.V."/>
            <person name="Roman P."/>
            <person name="Sinninghe Damste J.S."/>
            <person name="Golyshin P.N."/>
            <person name="Rojo D."/>
            <person name="Ciordia S."/>
            <person name="Mena Md.C."/>
            <person name="Ferrer M."/>
            <person name="Messina E."/>
            <person name="Smedile F."/>
            <person name="La Spada G."/>
            <person name="La Cono V."/>
            <person name="Yakimov M.M."/>
        </authorList>
    </citation>
    <scope>NUCLEOTIDE SEQUENCE [LARGE SCALE GENOMIC DNA]</scope>
    <source>
        <strain evidence="5">AArc1</strain>
    </source>
</reference>
<dbReference type="RefSeq" id="WP_154670616.1">
    <property type="nucleotide sequence ID" value="NZ_CP024047.1"/>
</dbReference>
<dbReference type="OrthoDB" id="381331at2157"/>
<dbReference type="AlphaFoldDB" id="A0A346PTB3"/>
<keyword evidence="1" id="KW-0812">Transmembrane</keyword>
<name>A0A346PTB3_9EURY</name>
<feature type="transmembrane region" description="Helical" evidence="1">
    <location>
        <begin position="31"/>
        <end position="51"/>
    </location>
</feature>
<dbReference type="Proteomes" id="UP000258613">
    <property type="component" value="Chromosome"/>
</dbReference>
<dbReference type="EMBL" id="CP027033">
    <property type="protein sequence ID" value="AXR82758.1"/>
    <property type="molecule type" value="Genomic_DNA"/>
</dbReference>